<dbReference type="EMBL" id="BTRK01000005">
    <property type="protein sequence ID" value="GMR53703.1"/>
    <property type="molecule type" value="Genomic_DNA"/>
</dbReference>
<dbReference type="PANTHER" id="PTHR15036">
    <property type="entry name" value="PIKACHURIN-LIKE PROTEIN"/>
    <property type="match status" value="1"/>
</dbReference>
<dbReference type="Pfam" id="PF02210">
    <property type="entry name" value="Laminin_G_2"/>
    <property type="match status" value="1"/>
</dbReference>
<evidence type="ECO:0000259" key="5">
    <source>
        <dbReference type="PROSITE" id="PS50026"/>
    </source>
</evidence>
<comment type="caution">
    <text evidence="2">Lacks conserved residue(s) required for the propagation of feature annotation.</text>
</comment>
<dbReference type="SMART" id="SM00282">
    <property type="entry name" value="LamG"/>
    <property type="match status" value="2"/>
</dbReference>
<dbReference type="InterPro" id="IPR056448">
    <property type="entry name" value="EGF_Hmr-1"/>
</dbReference>
<dbReference type="InterPro" id="IPR013320">
    <property type="entry name" value="ConA-like_dom_sf"/>
</dbReference>
<keyword evidence="2" id="KW-0245">EGF-like domain</keyword>
<evidence type="ECO:0000256" key="3">
    <source>
        <dbReference type="SAM" id="Phobius"/>
    </source>
</evidence>
<keyword evidence="3" id="KW-0812">Transmembrane</keyword>
<protein>
    <submittedName>
        <fullName evidence="6">Uncharacterized protein</fullName>
    </submittedName>
</protein>
<dbReference type="PROSITE" id="PS00022">
    <property type="entry name" value="EGF_1"/>
    <property type="match status" value="1"/>
</dbReference>
<dbReference type="SMART" id="SM00181">
    <property type="entry name" value="EGF"/>
    <property type="match status" value="1"/>
</dbReference>
<keyword evidence="3" id="KW-1133">Transmembrane helix</keyword>
<dbReference type="InterPro" id="IPR001791">
    <property type="entry name" value="Laminin_G"/>
</dbReference>
<dbReference type="InterPro" id="IPR054522">
    <property type="entry name" value="Hmr1_C"/>
</dbReference>
<feature type="domain" description="EGF-like" evidence="5">
    <location>
        <begin position="172"/>
        <end position="209"/>
    </location>
</feature>
<evidence type="ECO:0000313" key="6">
    <source>
        <dbReference type="EMBL" id="GMR53703.1"/>
    </source>
</evidence>
<sequence>DGILVYNGAFEGSSSPFQIAYGDYLAIQLRSGRIVLDMVMNGESKNTVEVRGSRLDDGKWHTVAVRQQGRVIELVVDDCRFLSPSGGKEEEETCRAVITTTDDDERLNVVAPLQLGGLFPLKAPTYPQSITAPGYKGCIRNVVVNDDQLDLATPSYGQRSLPGCTLWGAACDSNSVDSLSYCTHGDCYADVGGSPKCVCDPGWSGDRCDSPLEWIQFTPGSSIEYAVNIALEQDTNDIELLIVPGRSSGSPELAYASNGRESFLSAFLDGQLASTRMELWPDSTGIAASRISLNVSSAPLRDNGTYIMRIERNPTKAKLSVDGMFHSSRPLDPAVSPYTMDVKQLFLGSSPGGHRGFSGCVGSFKWDKKALPLRSSSLESSSSSLISISSSNGVSDGCSLRVLCSQLPPTYCPSVLMCIDSWKGPICTCNPSTNVLMNENGEAIGCGERLAVSSLGISSPALVLILVSLVALILLLLIVVFSSRRRSTVFDTVRPDEMERDNARQYSVEGGGQSDNDQYSIDNLRKPVMPMEGMAPPIYPSDRFDDGLGRQIKDLENDQNGGPFDELRIYDDERDNVSMVTLESIDSLPHQQS</sequence>
<dbReference type="SUPFAM" id="SSF49899">
    <property type="entry name" value="Concanavalin A-like lectins/glucanases"/>
    <property type="match status" value="2"/>
</dbReference>
<dbReference type="PANTHER" id="PTHR15036:SF85">
    <property type="entry name" value="SP2353, ISOFORM A"/>
    <property type="match status" value="1"/>
</dbReference>
<feature type="disulfide bond" evidence="2">
    <location>
        <begin position="199"/>
        <end position="208"/>
    </location>
</feature>
<feature type="non-terminal residue" evidence="6">
    <location>
        <position position="1"/>
    </location>
</feature>
<dbReference type="AlphaFoldDB" id="A0AAN5CZ85"/>
<dbReference type="PROSITE" id="PS50026">
    <property type="entry name" value="EGF_3"/>
    <property type="match status" value="1"/>
</dbReference>
<organism evidence="6 7">
    <name type="scientific">Pristionchus mayeri</name>
    <dbReference type="NCBI Taxonomy" id="1317129"/>
    <lineage>
        <taxon>Eukaryota</taxon>
        <taxon>Metazoa</taxon>
        <taxon>Ecdysozoa</taxon>
        <taxon>Nematoda</taxon>
        <taxon>Chromadorea</taxon>
        <taxon>Rhabditida</taxon>
        <taxon>Rhabditina</taxon>
        <taxon>Diplogasteromorpha</taxon>
        <taxon>Diplogasteroidea</taxon>
        <taxon>Neodiplogasteridae</taxon>
        <taxon>Pristionchus</taxon>
    </lineage>
</organism>
<dbReference type="InterPro" id="IPR050372">
    <property type="entry name" value="Neurexin-related_CASP"/>
</dbReference>
<proteinExistence type="predicted"/>
<gene>
    <name evidence="6" type="ORF">PMAYCL1PPCAC_23898</name>
</gene>
<feature type="domain" description="Laminin G" evidence="4">
    <location>
        <begin position="1"/>
        <end position="164"/>
    </location>
</feature>
<dbReference type="Proteomes" id="UP001328107">
    <property type="component" value="Unassembled WGS sequence"/>
</dbReference>
<dbReference type="Pfam" id="PF22417">
    <property type="entry name" value="Hmr1_E-cad-like"/>
    <property type="match status" value="1"/>
</dbReference>
<name>A0AAN5CZ85_9BILA</name>
<dbReference type="PROSITE" id="PS50025">
    <property type="entry name" value="LAM_G_DOMAIN"/>
    <property type="match status" value="2"/>
</dbReference>
<comment type="caution">
    <text evidence="6">The sequence shown here is derived from an EMBL/GenBank/DDBJ whole genome shotgun (WGS) entry which is preliminary data.</text>
</comment>
<evidence type="ECO:0000313" key="7">
    <source>
        <dbReference type="Proteomes" id="UP001328107"/>
    </source>
</evidence>
<dbReference type="InterPro" id="IPR000742">
    <property type="entry name" value="EGF"/>
</dbReference>
<keyword evidence="3" id="KW-0472">Membrane</keyword>
<reference evidence="7" key="1">
    <citation type="submission" date="2022-10" db="EMBL/GenBank/DDBJ databases">
        <title>Genome assembly of Pristionchus species.</title>
        <authorList>
            <person name="Yoshida K."/>
            <person name="Sommer R.J."/>
        </authorList>
    </citation>
    <scope>NUCLEOTIDE SEQUENCE [LARGE SCALE GENOMIC DNA]</scope>
    <source>
        <strain evidence="7">RS5460</strain>
    </source>
</reference>
<keyword evidence="1 2" id="KW-1015">Disulfide bond</keyword>
<dbReference type="Pfam" id="PF24613">
    <property type="entry name" value="EGF_Hmr-1"/>
    <property type="match status" value="1"/>
</dbReference>
<dbReference type="GO" id="GO:0016020">
    <property type="term" value="C:membrane"/>
    <property type="evidence" value="ECO:0007669"/>
    <property type="project" value="UniProtKB-SubCell"/>
</dbReference>
<dbReference type="PROSITE" id="PS01186">
    <property type="entry name" value="EGF_2"/>
    <property type="match status" value="1"/>
</dbReference>
<feature type="transmembrane region" description="Helical" evidence="3">
    <location>
        <begin position="461"/>
        <end position="481"/>
    </location>
</feature>
<evidence type="ECO:0000256" key="1">
    <source>
        <dbReference type="ARBA" id="ARBA00023157"/>
    </source>
</evidence>
<feature type="domain" description="Laminin G" evidence="4">
    <location>
        <begin position="204"/>
        <end position="398"/>
    </location>
</feature>
<accession>A0AAN5CZ85</accession>
<keyword evidence="7" id="KW-1185">Reference proteome</keyword>
<evidence type="ECO:0000259" key="4">
    <source>
        <dbReference type="PROSITE" id="PS50025"/>
    </source>
</evidence>
<dbReference type="Gene3D" id="2.10.25.10">
    <property type="entry name" value="Laminin"/>
    <property type="match status" value="1"/>
</dbReference>
<dbReference type="Gene3D" id="2.60.120.200">
    <property type="match status" value="2"/>
</dbReference>
<dbReference type="CDD" id="cd00110">
    <property type="entry name" value="LamG"/>
    <property type="match status" value="1"/>
</dbReference>
<evidence type="ECO:0000256" key="2">
    <source>
        <dbReference type="PROSITE-ProRule" id="PRU00076"/>
    </source>
</evidence>